<name>A0A9Q0MF12_BLOTA</name>
<gene>
    <name evidence="1" type="ORF">RDWZM_003443</name>
</gene>
<comment type="caution">
    <text evidence="1">The sequence shown here is derived from an EMBL/GenBank/DDBJ whole genome shotgun (WGS) entry which is preliminary data.</text>
</comment>
<evidence type="ECO:0000313" key="2">
    <source>
        <dbReference type="Proteomes" id="UP001142055"/>
    </source>
</evidence>
<dbReference type="Proteomes" id="UP001142055">
    <property type="component" value="Chromosome 1"/>
</dbReference>
<dbReference type="AlphaFoldDB" id="A0A9Q0MF12"/>
<feature type="non-terminal residue" evidence="1">
    <location>
        <position position="1"/>
    </location>
</feature>
<accession>A0A9Q0MF12</accession>
<organism evidence="1 2">
    <name type="scientific">Blomia tropicalis</name>
    <name type="common">Mite</name>
    <dbReference type="NCBI Taxonomy" id="40697"/>
    <lineage>
        <taxon>Eukaryota</taxon>
        <taxon>Metazoa</taxon>
        <taxon>Ecdysozoa</taxon>
        <taxon>Arthropoda</taxon>
        <taxon>Chelicerata</taxon>
        <taxon>Arachnida</taxon>
        <taxon>Acari</taxon>
        <taxon>Acariformes</taxon>
        <taxon>Sarcoptiformes</taxon>
        <taxon>Astigmata</taxon>
        <taxon>Glycyphagoidea</taxon>
        <taxon>Echimyopodidae</taxon>
        <taxon>Blomia</taxon>
    </lineage>
</organism>
<keyword evidence="2" id="KW-1185">Reference proteome</keyword>
<proteinExistence type="predicted"/>
<protein>
    <submittedName>
        <fullName evidence="1">Uncharacterized protein</fullName>
    </submittedName>
</protein>
<dbReference type="EMBL" id="JAPWDV010000001">
    <property type="protein sequence ID" value="KAJ6224898.1"/>
    <property type="molecule type" value="Genomic_DNA"/>
</dbReference>
<evidence type="ECO:0000313" key="1">
    <source>
        <dbReference type="EMBL" id="KAJ6224898.1"/>
    </source>
</evidence>
<reference evidence="1" key="1">
    <citation type="submission" date="2022-12" db="EMBL/GenBank/DDBJ databases">
        <title>Genome assemblies of Blomia tropicalis.</title>
        <authorList>
            <person name="Cui Y."/>
        </authorList>
    </citation>
    <scope>NUCLEOTIDE SEQUENCE</scope>
    <source>
        <tissue evidence="1">Adult mites</tissue>
    </source>
</reference>
<sequence>IQKWWNGDSIRSDRITMAIIILYSKVDANFLVDGLLVPPFISKRIGSVHSTRLDSTQLSINGDQLKYQCDDCVANAARSMIG</sequence>